<feature type="transmembrane region" description="Helical" evidence="1">
    <location>
        <begin position="56"/>
        <end position="77"/>
    </location>
</feature>
<protein>
    <submittedName>
        <fullName evidence="2">Uncharacterized protein</fullName>
    </submittedName>
</protein>
<proteinExistence type="predicted"/>
<keyword evidence="1" id="KW-0472">Membrane</keyword>
<dbReference type="STRING" id="685588.A0A067T428"/>
<feature type="transmembrane region" description="Helical" evidence="1">
    <location>
        <begin position="177"/>
        <end position="197"/>
    </location>
</feature>
<reference evidence="3" key="1">
    <citation type="journal article" date="2014" name="Proc. Natl. Acad. Sci. U.S.A.">
        <title>Extensive sampling of basidiomycete genomes demonstrates inadequacy of the white-rot/brown-rot paradigm for wood decay fungi.</title>
        <authorList>
            <person name="Riley R."/>
            <person name="Salamov A.A."/>
            <person name="Brown D.W."/>
            <person name="Nagy L.G."/>
            <person name="Floudas D."/>
            <person name="Held B.W."/>
            <person name="Levasseur A."/>
            <person name="Lombard V."/>
            <person name="Morin E."/>
            <person name="Otillar R."/>
            <person name="Lindquist E.A."/>
            <person name="Sun H."/>
            <person name="LaButti K.M."/>
            <person name="Schmutz J."/>
            <person name="Jabbour D."/>
            <person name="Luo H."/>
            <person name="Baker S.E."/>
            <person name="Pisabarro A.G."/>
            <person name="Walton J.D."/>
            <person name="Blanchette R.A."/>
            <person name="Henrissat B."/>
            <person name="Martin F."/>
            <person name="Cullen D."/>
            <person name="Hibbett D.S."/>
            <person name="Grigoriev I.V."/>
        </authorList>
    </citation>
    <scope>NUCLEOTIDE SEQUENCE [LARGE SCALE GENOMIC DNA]</scope>
    <source>
        <strain evidence="3">CBS 339.88</strain>
    </source>
</reference>
<dbReference type="OrthoDB" id="3357408at2759"/>
<keyword evidence="1" id="KW-1133">Transmembrane helix</keyword>
<evidence type="ECO:0000313" key="2">
    <source>
        <dbReference type="EMBL" id="KDR74689.1"/>
    </source>
</evidence>
<feature type="transmembrane region" description="Helical" evidence="1">
    <location>
        <begin position="217"/>
        <end position="240"/>
    </location>
</feature>
<keyword evidence="1" id="KW-0812">Transmembrane</keyword>
<keyword evidence="3" id="KW-1185">Reference proteome</keyword>
<feature type="transmembrane region" description="Helical" evidence="1">
    <location>
        <begin position="129"/>
        <end position="149"/>
    </location>
</feature>
<gene>
    <name evidence="2" type="ORF">GALMADRAFT_141043</name>
</gene>
<organism evidence="2 3">
    <name type="scientific">Galerina marginata (strain CBS 339.88)</name>
    <dbReference type="NCBI Taxonomy" id="685588"/>
    <lineage>
        <taxon>Eukaryota</taxon>
        <taxon>Fungi</taxon>
        <taxon>Dikarya</taxon>
        <taxon>Basidiomycota</taxon>
        <taxon>Agaricomycotina</taxon>
        <taxon>Agaricomycetes</taxon>
        <taxon>Agaricomycetidae</taxon>
        <taxon>Agaricales</taxon>
        <taxon>Agaricineae</taxon>
        <taxon>Strophariaceae</taxon>
        <taxon>Galerina</taxon>
    </lineage>
</organism>
<feature type="transmembrane region" description="Helical" evidence="1">
    <location>
        <begin position="92"/>
        <end position="117"/>
    </location>
</feature>
<dbReference type="Proteomes" id="UP000027222">
    <property type="component" value="Unassembled WGS sequence"/>
</dbReference>
<feature type="transmembrane region" description="Helical" evidence="1">
    <location>
        <begin position="246"/>
        <end position="267"/>
    </location>
</feature>
<feature type="transmembrane region" description="Helical" evidence="1">
    <location>
        <begin position="12"/>
        <end position="35"/>
    </location>
</feature>
<dbReference type="AlphaFoldDB" id="A0A067T428"/>
<name>A0A067T428_GALM3</name>
<evidence type="ECO:0000313" key="3">
    <source>
        <dbReference type="Proteomes" id="UP000027222"/>
    </source>
</evidence>
<sequence length="318" mass="35337">MVDITATDRLLALFVAAVSTGMYLCTFFYCIRWLVYTDEGWKIRKGIDKIMLSGTLAIFVMSSIHTSLAVSTSFAAIQDLEGGVPTNHAAPLSWTAVVMCTVTNTVVLIADGFLIYRCWLVCLKSFPKIIFPCFFWVGGLVCTLLQIYWQVVQSAVILSVWTPVNMTIGPGTILTPFWGSTIVVNIYSTSVIVYTLWKTARVQFTHSASECMVELRFIMRVLIESGALYLVITIPHFIVWWTQSSLAILILGWTNLPVVGSAFNLILIRTSWHRAKEDSVEESVISAMSAMHFSLPNSHSNTFRAKADIFSTSSSVGI</sequence>
<evidence type="ECO:0000256" key="1">
    <source>
        <dbReference type="SAM" id="Phobius"/>
    </source>
</evidence>
<dbReference type="HOGENOM" id="CLU_044614_1_1_1"/>
<dbReference type="EMBL" id="KL142382">
    <property type="protein sequence ID" value="KDR74689.1"/>
    <property type="molecule type" value="Genomic_DNA"/>
</dbReference>
<accession>A0A067T428</accession>